<dbReference type="OrthoDB" id="1860167at2759"/>
<dbReference type="InterPro" id="IPR025150">
    <property type="entry name" value="GH123_cat"/>
</dbReference>
<accession>A0A388MCZ7</accession>
<feature type="non-terminal residue" evidence="2">
    <location>
        <position position="1"/>
    </location>
</feature>
<dbReference type="STRING" id="69332.A0A388MCZ7"/>
<dbReference type="Pfam" id="PF13320">
    <property type="entry name" value="GH123_cat"/>
    <property type="match status" value="1"/>
</dbReference>
<organism evidence="2 3">
    <name type="scientific">Chara braunii</name>
    <name type="common">Braun's stonewort</name>
    <dbReference type="NCBI Taxonomy" id="69332"/>
    <lineage>
        <taxon>Eukaryota</taxon>
        <taxon>Viridiplantae</taxon>
        <taxon>Streptophyta</taxon>
        <taxon>Charophyceae</taxon>
        <taxon>Charales</taxon>
        <taxon>Characeae</taxon>
        <taxon>Chara</taxon>
    </lineage>
</organism>
<protein>
    <recommendedName>
        <fullName evidence="1">Glycoside hydrolase 123 catalytic domain-containing protein</fullName>
    </recommendedName>
</protein>
<dbReference type="Gramene" id="GBG92352">
    <property type="protein sequence ID" value="GBG92352"/>
    <property type="gene ID" value="CBR_g55233"/>
</dbReference>
<evidence type="ECO:0000313" key="2">
    <source>
        <dbReference type="EMBL" id="GBG92352.1"/>
    </source>
</evidence>
<evidence type="ECO:0000313" key="3">
    <source>
        <dbReference type="Proteomes" id="UP000265515"/>
    </source>
</evidence>
<dbReference type="EMBL" id="BFEA01001041">
    <property type="protein sequence ID" value="GBG92352.1"/>
    <property type="molecule type" value="Genomic_DNA"/>
</dbReference>
<sequence length="482" mass="54705">MTVGNDITLRKVVPILGVPDALVPLPLPTSELSLLPGETLALWLSIDVPRSQPPGHYECEVYIWAVHRDTESAPMDVNGGEVRTTNAWKKRVQSCLERVDKADRTSLPDLIATVEEMRGAFSELMSPEISETNSKEHILAPVEDMFGQTLSEAMCLKIGLNVWDWTLPLTPSLPAVIGVSETVIEDRFGLEHGSDDWFKALDMHFQWLLQYKISPYFCRWGDGMSVITYTCPWRASNPKSEEYYGDPRLGAYALPFQPIGTSGEEEAEEVLKKELEILKEKPHWKKAYFYLWDEPLSTEHYQRIREMATKIKAIAADARILTTYYCVSGHLEDAKNWQKELWASFTATRMRSGGLMWRAWKEGGTGFLYWGANCYERAFTPAAEIRFRPGLPPGDGVLFYPGEVFNPDSTTPVASVRLERILSSLQDYEYLELYSARHGRASALDLIEKTGLYSGPERYTLEHAPVEMMRTEVARSLTELQQ</sequence>
<comment type="caution">
    <text evidence="2">The sequence shown here is derived from an EMBL/GenBank/DDBJ whole genome shotgun (WGS) entry which is preliminary data.</text>
</comment>
<dbReference type="PANTHER" id="PTHR37193">
    <property type="entry name" value="ALPHA-1,6-MANNOSYL-GLYCOPROTEIN 2-BETA-N-ACETYLGLUCOSAMINYLTRANSFERASE"/>
    <property type="match status" value="1"/>
</dbReference>
<reference evidence="2 3" key="1">
    <citation type="journal article" date="2018" name="Cell">
        <title>The Chara Genome: Secondary Complexity and Implications for Plant Terrestrialization.</title>
        <authorList>
            <person name="Nishiyama T."/>
            <person name="Sakayama H."/>
            <person name="Vries J.D."/>
            <person name="Buschmann H."/>
            <person name="Saint-Marcoux D."/>
            <person name="Ullrich K.K."/>
            <person name="Haas F.B."/>
            <person name="Vanderstraeten L."/>
            <person name="Becker D."/>
            <person name="Lang D."/>
            <person name="Vosolsobe S."/>
            <person name="Rombauts S."/>
            <person name="Wilhelmsson P.K.I."/>
            <person name="Janitza P."/>
            <person name="Kern R."/>
            <person name="Heyl A."/>
            <person name="Rumpler F."/>
            <person name="Villalobos L.I.A.C."/>
            <person name="Clay J.M."/>
            <person name="Skokan R."/>
            <person name="Toyoda A."/>
            <person name="Suzuki Y."/>
            <person name="Kagoshima H."/>
            <person name="Schijlen E."/>
            <person name="Tajeshwar N."/>
            <person name="Catarino B."/>
            <person name="Hetherington A.J."/>
            <person name="Saltykova A."/>
            <person name="Bonnot C."/>
            <person name="Breuninger H."/>
            <person name="Symeonidi A."/>
            <person name="Radhakrishnan G.V."/>
            <person name="Van Nieuwerburgh F."/>
            <person name="Deforce D."/>
            <person name="Chang C."/>
            <person name="Karol K.G."/>
            <person name="Hedrich R."/>
            <person name="Ulvskov P."/>
            <person name="Glockner G."/>
            <person name="Delwiche C.F."/>
            <person name="Petrasek J."/>
            <person name="Van de Peer Y."/>
            <person name="Friml J."/>
            <person name="Beilby M."/>
            <person name="Dolan L."/>
            <person name="Kohara Y."/>
            <person name="Sugano S."/>
            <person name="Fujiyama A."/>
            <person name="Delaux P.-M."/>
            <person name="Quint M."/>
            <person name="TheiBen G."/>
            <person name="Hagemann M."/>
            <person name="Harholt J."/>
            <person name="Dunand C."/>
            <person name="Zachgo S."/>
            <person name="Langdale J."/>
            <person name="Maumus F."/>
            <person name="Straeten D.V.D."/>
            <person name="Gould S.B."/>
            <person name="Rensing S.A."/>
        </authorList>
    </citation>
    <scope>NUCLEOTIDE SEQUENCE [LARGE SCALE GENOMIC DNA]</scope>
    <source>
        <strain evidence="2 3">S276</strain>
    </source>
</reference>
<dbReference type="AlphaFoldDB" id="A0A388MCZ7"/>
<dbReference type="PANTHER" id="PTHR37193:SF1">
    <property type="entry name" value="ALPHA-1,6-MANNOSYL-GLYCOPROTEIN 2-BETA-N-ACETYLGLUCOSAMINYLTRANSFERASE"/>
    <property type="match status" value="1"/>
</dbReference>
<gene>
    <name evidence="2" type="ORF">CBR_g55233</name>
</gene>
<dbReference type="OMA" id="NVWCMPN"/>
<name>A0A388MCZ7_CHABU</name>
<dbReference type="Proteomes" id="UP000265515">
    <property type="component" value="Unassembled WGS sequence"/>
</dbReference>
<keyword evidence="3" id="KW-1185">Reference proteome</keyword>
<feature type="domain" description="Glycoside hydrolase 123 catalytic" evidence="1">
    <location>
        <begin position="311"/>
        <end position="433"/>
    </location>
</feature>
<evidence type="ECO:0000259" key="1">
    <source>
        <dbReference type="Pfam" id="PF13320"/>
    </source>
</evidence>
<proteinExistence type="predicted"/>